<dbReference type="PANTHER" id="PTHR35841:SF1">
    <property type="entry name" value="PHOSPHONATES-BINDING PERIPLASMIC PROTEIN"/>
    <property type="match status" value="1"/>
</dbReference>
<dbReference type="SUPFAM" id="SSF53850">
    <property type="entry name" value="Periplasmic binding protein-like II"/>
    <property type="match status" value="1"/>
</dbReference>
<dbReference type="EMBL" id="UOFH01000030">
    <property type="protein sequence ID" value="VAW58729.1"/>
    <property type="molecule type" value="Genomic_DNA"/>
</dbReference>
<proteinExistence type="predicted"/>
<organism evidence="1">
    <name type="scientific">hydrothermal vent metagenome</name>
    <dbReference type="NCBI Taxonomy" id="652676"/>
    <lineage>
        <taxon>unclassified sequences</taxon>
        <taxon>metagenomes</taxon>
        <taxon>ecological metagenomes</taxon>
    </lineage>
</organism>
<accession>A0A3B0XB66</accession>
<dbReference type="Gene3D" id="3.40.190.10">
    <property type="entry name" value="Periplasmic binding protein-like II"/>
    <property type="match status" value="2"/>
</dbReference>
<evidence type="ECO:0000313" key="1">
    <source>
        <dbReference type="EMBL" id="VAW58729.1"/>
    </source>
</evidence>
<protein>
    <submittedName>
        <fullName evidence="1">Uncharacterized protein</fullName>
    </submittedName>
</protein>
<gene>
    <name evidence="1" type="ORF">MNBD_GAMMA08-2408</name>
</gene>
<reference evidence="1" key="1">
    <citation type="submission" date="2018-06" db="EMBL/GenBank/DDBJ databases">
        <authorList>
            <person name="Zhirakovskaya E."/>
        </authorList>
    </citation>
    <scope>NUCLEOTIDE SEQUENCE</scope>
</reference>
<dbReference type="AlphaFoldDB" id="A0A3B0XB66"/>
<name>A0A3B0XB66_9ZZZZ</name>
<dbReference type="Pfam" id="PF12974">
    <property type="entry name" value="Phosphonate-bd"/>
    <property type="match status" value="1"/>
</dbReference>
<sequence>MKLLFALTHRATHLIVFFLFSTQSFANDVHHCASASPMTFGILPFVSTEQLVVRFTPLVDYLSQQLNTTVRIETAPNFVEFSRRTAEDQRYDILFTAPHFYPSAEKSGYQLIASVDSPGMRALIVVPKKSSIKTLQDLRGKRMATVDVYSLSSLLVKKYLAENGIDPDKDLEIISTPTHNASLLSAYHGITDASALMQPPYAAAEPQVRDNMRIIAKTQRAPHIPISVGSRINQACTTEISNLLLNMASTDAGKNVLKHNRFSGFKLANADDYKKIKVLMLH</sequence>
<dbReference type="PANTHER" id="PTHR35841">
    <property type="entry name" value="PHOSPHONATES-BINDING PERIPLASMIC PROTEIN"/>
    <property type="match status" value="1"/>
</dbReference>